<sequence>MLADKHKVLVCLSISSGVLGVNIRNTEFDVSASASRQGWSFDEPLPFHFENGVEGDGTRNSQRKTLNLRSDDPCHSGNQILKLSDAVIKDAEEADNTNPGGGQDNRHVVWEAGRANSNQESEAVADVQDVTGKKNYSNFFGTLENCLYNYQKVTPTLHDDKLLRGGFYKSTCFRNPMKGEEPNEYCIFINPAINHGQGLVIVTSTRTFEDAFDKGLEILSNPPDHGSIRVVPMPDKGGAGAVAARKIQFGDYVEQTIPVALFPYEEPIWKTPVGQSIRRQAIDHLPPKTRAAVARLAGSGETEDEFISNLVNANTFDSYLHEDIPIVLGALYLKAPRLNHSCRPNVDYYVDFKTQLMHMVAVDSIPVGEELTISYFYLESDLEARKKLQDFYGIHCTCSHCLKSPELREISDQRLQQIPKLIMRSEGPDFHEEDMEKLFRFCEQEKVPKYSATAHFIAAKFYNSQHNMQKVKEHAEKARDMGIIFRGQGWSCLDELEILISKPEKHSSYFENK</sequence>
<name>A0ACC0DYC0_9BASI</name>
<reference evidence="1 2" key="3">
    <citation type="journal article" date="2022" name="Microbiol. Spectr.">
        <title>Folding features and dynamics of 3D genome architecture in plant fungal pathogens.</title>
        <authorList>
            <person name="Xia C."/>
        </authorList>
    </citation>
    <scope>NUCLEOTIDE SEQUENCE [LARGE SCALE GENOMIC DNA]</scope>
    <source>
        <strain evidence="1 2">93-210</strain>
    </source>
</reference>
<accession>A0ACC0DYC0</accession>
<reference evidence="2" key="2">
    <citation type="journal article" date="2018" name="Mol. Plant Microbe Interact.">
        <title>Genome sequence resources for the wheat stripe rust pathogen (Puccinia striiformis f. sp. tritici) and the barley stripe rust pathogen (Puccinia striiformis f. sp. hordei).</title>
        <authorList>
            <person name="Xia C."/>
            <person name="Wang M."/>
            <person name="Yin C."/>
            <person name="Cornejo O.E."/>
            <person name="Hulbert S.H."/>
            <person name="Chen X."/>
        </authorList>
    </citation>
    <scope>NUCLEOTIDE SEQUENCE [LARGE SCALE GENOMIC DNA]</scope>
    <source>
        <strain evidence="2">93-210</strain>
    </source>
</reference>
<organism evidence="1 2">
    <name type="scientific">Puccinia striiformis f. sp. tritici</name>
    <dbReference type="NCBI Taxonomy" id="168172"/>
    <lineage>
        <taxon>Eukaryota</taxon>
        <taxon>Fungi</taxon>
        <taxon>Dikarya</taxon>
        <taxon>Basidiomycota</taxon>
        <taxon>Pucciniomycotina</taxon>
        <taxon>Pucciniomycetes</taxon>
        <taxon>Pucciniales</taxon>
        <taxon>Pucciniaceae</taxon>
        <taxon>Puccinia</taxon>
    </lineage>
</organism>
<reference evidence="2" key="1">
    <citation type="journal article" date="2018" name="BMC Genomics">
        <title>Genomic insights into host adaptation between the wheat stripe rust pathogen (Puccinia striiformis f. sp. tritici) and the barley stripe rust pathogen (Puccinia striiformis f. sp. hordei).</title>
        <authorList>
            <person name="Xia C."/>
            <person name="Wang M."/>
            <person name="Yin C."/>
            <person name="Cornejo O.E."/>
            <person name="Hulbert S.H."/>
            <person name="Chen X."/>
        </authorList>
    </citation>
    <scope>NUCLEOTIDE SEQUENCE [LARGE SCALE GENOMIC DNA]</scope>
    <source>
        <strain evidence="2">93-210</strain>
    </source>
</reference>
<keyword evidence="2" id="KW-1185">Reference proteome</keyword>
<proteinExistence type="predicted"/>
<comment type="caution">
    <text evidence="1">The sequence shown here is derived from an EMBL/GenBank/DDBJ whole genome shotgun (WGS) entry which is preliminary data.</text>
</comment>
<dbReference type="Proteomes" id="UP001060170">
    <property type="component" value="Chromosome 13"/>
</dbReference>
<dbReference type="EMBL" id="CM045877">
    <property type="protein sequence ID" value="KAI7940537.1"/>
    <property type="molecule type" value="Genomic_DNA"/>
</dbReference>
<evidence type="ECO:0000313" key="2">
    <source>
        <dbReference type="Proteomes" id="UP001060170"/>
    </source>
</evidence>
<evidence type="ECO:0000313" key="1">
    <source>
        <dbReference type="EMBL" id="KAI7940537.1"/>
    </source>
</evidence>
<gene>
    <name evidence="1" type="ORF">MJO28_012822</name>
</gene>
<protein>
    <submittedName>
        <fullName evidence="1">Uncharacterized protein</fullName>
    </submittedName>
</protein>